<reference evidence="1" key="1">
    <citation type="submission" date="2021-01" db="EMBL/GenBank/DDBJ databases">
        <authorList>
            <person name="Corre E."/>
            <person name="Pelletier E."/>
            <person name="Niang G."/>
            <person name="Scheremetjew M."/>
            <person name="Finn R."/>
            <person name="Kale V."/>
            <person name="Holt S."/>
            <person name="Cochrane G."/>
            <person name="Meng A."/>
            <person name="Brown T."/>
            <person name="Cohen L."/>
        </authorList>
    </citation>
    <scope>NUCLEOTIDE SEQUENCE</scope>
    <source>
        <strain evidence="1">CCMP2222</strain>
    </source>
</reference>
<gene>
    <name evidence="1" type="ORF">AAND1436_LOCUS12517</name>
</gene>
<organism evidence="1">
    <name type="scientific">Alexandrium andersonii</name>
    <dbReference type="NCBI Taxonomy" id="327968"/>
    <lineage>
        <taxon>Eukaryota</taxon>
        <taxon>Sar</taxon>
        <taxon>Alveolata</taxon>
        <taxon>Dinophyceae</taxon>
        <taxon>Gonyaulacales</taxon>
        <taxon>Pyrocystaceae</taxon>
        <taxon>Alexandrium</taxon>
    </lineage>
</organism>
<evidence type="ECO:0000313" key="1">
    <source>
        <dbReference type="EMBL" id="CAD9403544.1"/>
    </source>
</evidence>
<proteinExistence type="predicted"/>
<name>A0A7S2BQ34_9DINO</name>
<dbReference type="AlphaFoldDB" id="A0A7S2BQ34"/>
<dbReference type="EMBL" id="HBGQ01025435">
    <property type="protein sequence ID" value="CAD9403544.1"/>
    <property type="molecule type" value="Transcribed_RNA"/>
</dbReference>
<sequence>MPTGGEEFPEPPNGYFVAGSWTAFEEPQRMTRESSTCWTFIVTLGVNRFEEFQILYDGDANLALHPGVAAGASGSAAQGPNTGAFGLHWLIDGRVKLAVLQDGGDAPAPADAAGSTSRSLDLLKQGKVEATLESAVGMGDRYLVTLQVAGKWRAVSWERISSPEQPSSAGALQTMTSDVNIEGTYYVTGSLNAWGFDEMEKGDEPGHYKKEVRLLRGSYNFQIVRNKDRRQVFHPPYYNSTMGGETHGPDSSGQEFVWQLGGQAGDVYLIEFHRALEGGLDTKTVSFRHLRNEEVTEDQVVEMKRPRYCIVGSWDGFQRIKEMTWNGVGYEFYVQVGPVGYESFQILHEGSWNECFFPSAPNANPHEEHEIMYGPSREDMVWSIGAHESEEGSAGMRYEVTLAVNKRKNPTKVTWKRLA</sequence>
<accession>A0A7S2BQ34</accession>
<protein>
    <submittedName>
        <fullName evidence="1">Uncharacterized protein</fullName>
    </submittedName>
</protein>